<keyword evidence="1" id="KW-1133">Transmembrane helix</keyword>
<comment type="caution">
    <text evidence="2">The sequence shown here is derived from an EMBL/GenBank/DDBJ whole genome shotgun (WGS) entry which is preliminary data.</text>
</comment>
<organism evidence="2 3">
    <name type="scientific">Euplotes crassus</name>
    <dbReference type="NCBI Taxonomy" id="5936"/>
    <lineage>
        <taxon>Eukaryota</taxon>
        <taxon>Sar</taxon>
        <taxon>Alveolata</taxon>
        <taxon>Ciliophora</taxon>
        <taxon>Intramacronucleata</taxon>
        <taxon>Spirotrichea</taxon>
        <taxon>Hypotrichia</taxon>
        <taxon>Euplotida</taxon>
        <taxon>Euplotidae</taxon>
        <taxon>Moneuplotes</taxon>
    </lineage>
</organism>
<feature type="transmembrane region" description="Helical" evidence="1">
    <location>
        <begin position="31"/>
        <end position="49"/>
    </location>
</feature>
<evidence type="ECO:0000313" key="2">
    <source>
        <dbReference type="EMBL" id="CAI2369116.1"/>
    </source>
</evidence>
<name>A0AAD1XFA6_EUPCR</name>
<gene>
    <name evidence="2" type="ORF">ECRASSUSDP1_LOCUS10414</name>
</gene>
<proteinExistence type="predicted"/>
<protein>
    <submittedName>
        <fullName evidence="2">Uncharacterized protein</fullName>
    </submittedName>
</protein>
<accession>A0AAD1XFA6</accession>
<dbReference type="EMBL" id="CAMPGE010010268">
    <property type="protein sequence ID" value="CAI2369116.1"/>
    <property type="molecule type" value="Genomic_DNA"/>
</dbReference>
<evidence type="ECO:0000256" key="1">
    <source>
        <dbReference type="SAM" id="Phobius"/>
    </source>
</evidence>
<dbReference type="Proteomes" id="UP001295684">
    <property type="component" value="Unassembled WGS sequence"/>
</dbReference>
<evidence type="ECO:0000313" key="3">
    <source>
        <dbReference type="Proteomes" id="UP001295684"/>
    </source>
</evidence>
<reference evidence="2" key="1">
    <citation type="submission" date="2023-07" db="EMBL/GenBank/DDBJ databases">
        <authorList>
            <consortium name="AG Swart"/>
            <person name="Singh M."/>
            <person name="Singh A."/>
            <person name="Seah K."/>
            <person name="Emmerich C."/>
        </authorList>
    </citation>
    <scope>NUCLEOTIDE SEQUENCE</scope>
    <source>
        <strain evidence="2">DP1</strain>
    </source>
</reference>
<sequence>MIVVVLMGDWSFFSRGFHYCGSLDKRMSPSLVVVCISQSVCSVLIRGVLAKSYKNTAKIEGLSSERGWKYL</sequence>
<dbReference type="AlphaFoldDB" id="A0AAD1XFA6"/>
<keyword evidence="1" id="KW-0812">Transmembrane</keyword>
<keyword evidence="1" id="KW-0472">Membrane</keyword>
<keyword evidence="3" id="KW-1185">Reference proteome</keyword>